<dbReference type="VEuPathDB" id="TriTrypDB:LpyrH10_01_2010"/>
<feature type="transmembrane region" description="Helical" evidence="5">
    <location>
        <begin position="111"/>
        <end position="131"/>
    </location>
</feature>
<evidence type="ECO:0000256" key="3">
    <source>
        <dbReference type="ARBA" id="ARBA00022989"/>
    </source>
</evidence>
<dbReference type="EMBL" id="LGTL01000001">
    <property type="protein sequence ID" value="KPA85881.1"/>
    <property type="molecule type" value="Genomic_DNA"/>
</dbReference>
<keyword evidence="7" id="KW-1185">Reference proteome</keyword>
<keyword evidence="4 5" id="KW-0472">Membrane</keyword>
<evidence type="ECO:0000256" key="5">
    <source>
        <dbReference type="SAM" id="Phobius"/>
    </source>
</evidence>
<evidence type="ECO:0000313" key="6">
    <source>
        <dbReference type="EMBL" id="KPA85881.1"/>
    </source>
</evidence>
<proteinExistence type="predicted"/>
<sequence length="146" mass="15480">MNVGNAAAAPAAAPQERSRVVRILVLVDCAVLVIFGFIAFIGNLLNFFDLTVPVLAIYMCIFGLVLTSCEMNLAASKTYFGALHEWLGEAVFMIFVGTLGVAIWTASLFGLIGGFYSIVVGAAVIVDQFAFGRRFLNNAPQPAAAA</sequence>
<name>A0A0N0VHJ8_LEPPY</name>
<comment type="caution">
    <text evidence="6">The sequence shown here is derived from an EMBL/GenBank/DDBJ whole genome shotgun (WGS) entry which is preliminary data.</text>
</comment>
<dbReference type="PANTHER" id="PTHR28128:SF1">
    <property type="entry name" value="GOLGI APPARATUS MEMBRANE PROTEIN TVP15"/>
    <property type="match status" value="1"/>
</dbReference>
<dbReference type="InterPro" id="IPR013714">
    <property type="entry name" value="Golgi_TVP15"/>
</dbReference>
<protein>
    <submittedName>
        <fullName evidence="6">Putative COP1-associated protein</fullName>
    </submittedName>
</protein>
<accession>A0A0N0VHJ8</accession>
<reference evidence="6 7" key="1">
    <citation type="submission" date="2015-07" db="EMBL/GenBank/DDBJ databases">
        <title>High-quality genome of monoxenous trypanosomatid Leptomonas pyrrhocoris.</title>
        <authorList>
            <person name="Flegontov P."/>
            <person name="Butenko A."/>
            <person name="Firsov S."/>
            <person name="Vlcek C."/>
            <person name="Logacheva M.D."/>
            <person name="Field M."/>
            <person name="Filatov D."/>
            <person name="Flegontova O."/>
            <person name="Gerasimov E."/>
            <person name="Jackson A.P."/>
            <person name="Kelly S."/>
            <person name="Opperdoes F."/>
            <person name="O'Reilly A."/>
            <person name="Votypka J."/>
            <person name="Yurchenko V."/>
            <person name="Lukes J."/>
        </authorList>
    </citation>
    <scope>NUCLEOTIDE SEQUENCE [LARGE SCALE GENOMIC DNA]</scope>
    <source>
        <strain evidence="6">H10</strain>
    </source>
</reference>
<organism evidence="6 7">
    <name type="scientific">Leptomonas pyrrhocoris</name>
    <name type="common">Firebug parasite</name>
    <dbReference type="NCBI Taxonomy" id="157538"/>
    <lineage>
        <taxon>Eukaryota</taxon>
        <taxon>Discoba</taxon>
        <taxon>Euglenozoa</taxon>
        <taxon>Kinetoplastea</taxon>
        <taxon>Metakinetoplastina</taxon>
        <taxon>Trypanosomatida</taxon>
        <taxon>Trypanosomatidae</taxon>
        <taxon>Leishmaniinae</taxon>
        <taxon>Leptomonas</taxon>
    </lineage>
</organism>
<dbReference type="Proteomes" id="UP000037923">
    <property type="component" value="Unassembled WGS sequence"/>
</dbReference>
<feature type="transmembrane region" description="Helical" evidence="5">
    <location>
        <begin position="86"/>
        <end position="105"/>
    </location>
</feature>
<dbReference type="OMA" id="ACPEHKA"/>
<comment type="subcellular location">
    <subcellularLocation>
        <location evidence="1">Membrane</location>
        <topology evidence="1">Multi-pass membrane protein</topology>
    </subcellularLocation>
</comment>
<feature type="transmembrane region" description="Helical" evidence="5">
    <location>
        <begin position="23"/>
        <end position="48"/>
    </location>
</feature>
<dbReference type="RefSeq" id="XP_015664320.1">
    <property type="nucleotide sequence ID" value="XM_015796312.1"/>
</dbReference>
<evidence type="ECO:0000256" key="1">
    <source>
        <dbReference type="ARBA" id="ARBA00004141"/>
    </source>
</evidence>
<evidence type="ECO:0000256" key="2">
    <source>
        <dbReference type="ARBA" id="ARBA00022692"/>
    </source>
</evidence>
<dbReference type="OrthoDB" id="275944at2759"/>
<evidence type="ECO:0000313" key="7">
    <source>
        <dbReference type="Proteomes" id="UP000037923"/>
    </source>
</evidence>
<dbReference type="GO" id="GO:0016020">
    <property type="term" value="C:membrane"/>
    <property type="evidence" value="ECO:0007669"/>
    <property type="project" value="UniProtKB-SubCell"/>
</dbReference>
<dbReference type="GeneID" id="26900499"/>
<dbReference type="AlphaFoldDB" id="A0A0N0VHJ8"/>
<gene>
    <name evidence="6" type="ORF">ABB37_00201</name>
</gene>
<dbReference type="Pfam" id="PF08507">
    <property type="entry name" value="COPI_assoc"/>
    <property type="match status" value="1"/>
</dbReference>
<keyword evidence="3 5" id="KW-1133">Transmembrane helix</keyword>
<evidence type="ECO:0000256" key="4">
    <source>
        <dbReference type="ARBA" id="ARBA00023136"/>
    </source>
</evidence>
<dbReference type="PANTHER" id="PTHR28128">
    <property type="entry name" value="GOLGI APPARATUS MEMBRANE PROTEIN TVP15"/>
    <property type="match status" value="1"/>
</dbReference>
<keyword evidence="2 5" id="KW-0812">Transmembrane</keyword>
<feature type="transmembrane region" description="Helical" evidence="5">
    <location>
        <begin position="54"/>
        <end position="74"/>
    </location>
</feature>